<evidence type="ECO:0000256" key="2">
    <source>
        <dbReference type="ARBA" id="ARBA00022475"/>
    </source>
</evidence>
<evidence type="ECO:0000256" key="8">
    <source>
        <dbReference type="SAM" id="Phobius"/>
    </source>
</evidence>
<keyword evidence="4 9" id="KW-0808">Transferase</keyword>
<dbReference type="EMBL" id="CP081150">
    <property type="protein sequence ID" value="QZA78434.1"/>
    <property type="molecule type" value="Genomic_DNA"/>
</dbReference>
<organism evidence="9 10">
    <name type="scientific">Deefgea tanakiae</name>
    <dbReference type="NCBI Taxonomy" id="2865840"/>
    <lineage>
        <taxon>Bacteria</taxon>
        <taxon>Pseudomonadati</taxon>
        <taxon>Pseudomonadota</taxon>
        <taxon>Betaproteobacteria</taxon>
        <taxon>Neisseriales</taxon>
        <taxon>Chitinibacteraceae</taxon>
        <taxon>Deefgea</taxon>
    </lineage>
</organism>
<feature type="transmembrane region" description="Helical" evidence="8">
    <location>
        <begin position="177"/>
        <end position="209"/>
    </location>
</feature>
<dbReference type="EC" id="2.4.-.-" evidence="9"/>
<comment type="subcellular location">
    <subcellularLocation>
        <location evidence="1">Cell membrane</location>
        <topology evidence="1">Multi-pass membrane protein</topology>
    </subcellularLocation>
</comment>
<protein>
    <submittedName>
        <fullName evidence="9">Glycosyltransferase family 39 protein</fullName>
        <ecNumber evidence="9">2.4.-.-</ecNumber>
    </submittedName>
</protein>
<feature type="transmembrane region" description="Helical" evidence="8">
    <location>
        <begin position="400"/>
        <end position="420"/>
    </location>
</feature>
<keyword evidence="6 8" id="KW-1133">Transmembrane helix</keyword>
<evidence type="ECO:0000256" key="1">
    <source>
        <dbReference type="ARBA" id="ARBA00004651"/>
    </source>
</evidence>
<name>A0ABX8ZAT6_9NEIS</name>
<evidence type="ECO:0000256" key="5">
    <source>
        <dbReference type="ARBA" id="ARBA00022692"/>
    </source>
</evidence>
<dbReference type="RefSeq" id="WP_221006966.1">
    <property type="nucleotide sequence ID" value="NZ_CP081150.1"/>
</dbReference>
<feature type="transmembrane region" description="Helical" evidence="8">
    <location>
        <begin position="432"/>
        <end position="452"/>
    </location>
</feature>
<sequence>MLTYQAPLDVPINPAKGQDKPWLLLLLCCFWLIPGLVGHDPWKPDENVSMAITSYFMHNSNWTIASIAGVPQFSQAPLYFWVATLFVNALSWIGVAPHDAARLSTGLWMALGLWGVGLAGRELFGRRSGRLSVVILLGCLGLPLWGHHISPAVVLLTGFAWYVYALALAIKKPLRAGIILAGVFIVLLTGASWADALFAVLFAVFLFVFPQWRKFSYLITLITAILISIPIAALWGYSLKTHSNELFQVWWRYYAWGAFGGARSFAIGYSFGFLPAVLLWFSWPALPLAAWSVYLFRKELSQPRWQLLLSVLLAKALFVMLAIHQSEALVLPLLVPLALLATGGVDELRRGAAASFNWFSLVTLGFAAFLVWFVWMSLVAETPLALVNYFTRFNDANMPWPTWGFVFALLVTAIWGRVLFRKQPLGRRALTNWTSGLTLVIGLLVGLFQSWIDAGKSYRPVAESLSAFMQGQEGQCIDVSAIAKDPTAALVYFTELQLDAKSGNHCPLYIKQTAEKPAATPTVLWSGHRLGDQKENFSLHAK</sequence>
<feature type="transmembrane region" description="Helical" evidence="8">
    <location>
        <begin position="152"/>
        <end position="170"/>
    </location>
</feature>
<feature type="transmembrane region" description="Helical" evidence="8">
    <location>
        <begin position="358"/>
        <end position="380"/>
    </location>
</feature>
<reference evidence="9 10" key="1">
    <citation type="submission" date="2021-08" db="EMBL/GenBank/DDBJ databases">
        <title>complete genome sequencing of Deefgea sp. D25.</title>
        <authorList>
            <person name="Bae J.-W."/>
            <person name="Gim D.-H."/>
        </authorList>
    </citation>
    <scope>NUCLEOTIDE SEQUENCE [LARGE SCALE GENOMIC DNA]</scope>
    <source>
        <strain evidence="9 10">D25</strain>
    </source>
</reference>
<dbReference type="PANTHER" id="PTHR33908:SF11">
    <property type="entry name" value="MEMBRANE PROTEIN"/>
    <property type="match status" value="1"/>
</dbReference>
<dbReference type="GO" id="GO:0016757">
    <property type="term" value="F:glycosyltransferase activity"/>
    <property type="evidence" value="ECO:0007669"/>
    <property type="project" value="UniProtKB-KW"/>
</dbReference>
<feature type="transmembrane region" description="Helical" evidence="8">
    <location>
        <begin position="21"/>
        <end position="38"/>
    </location>
</feature>
<feature type="transmembrane region" description="Helical" evidence="8">
    <location>
        <begin position="329"/>
        <end position="346"/>
    </location>
</feature>
<proteinExistence type="predicted"/>
<dbReference type="PANTHER" id="PTHR33908">
    <property type="entry name" value="MANNOSYLTRANSFERASE YKCB-RELATED"/>
    <property type="match status" value="1"/>
</dbReference>
<accession>A0ABX8ZAT6</accession>
<feature type="transmembrane region" description="Helical" evidence="8">
    <location>
        <begin position="50"/>
        <end position="71"/>
    </location>
</feature>
<feature type="transmembrane region" description="Helical" evidence="8">
    <location>
        <begin position="305"/>
        <end position="323"/>
    </location>
</feature>
<keyword evidence="7 8" id="KW-0472">Membrane</keyword>
<dbReference type="Proteomes" id="UP000825679">
    <property type="component" value="Chromosome"/>
</dbReference>
<keyword evidence="3 9" id="KW-0328">Glycosyltransferase</keyword>
<keyword evidence="2" id="KW-1003">Cell membrane</keyword>
<feature type="transmembrane region" description="Helical" evidence="8">
    <location>
        <begin position="131"/>
        <end position="146"/>
    </location>
</feature>
<gene>
    <name evidence="9" type="ORF">K4H28_03185</name>
</gene>
<evidence type="ECO:0000313" key="9">
    <source>
        <dbReference type="EMBL" id="QZA78434.1"/>
    </source>
</evidence>
<evidence type="ECO:0000256" key="3">
    <source>
        <dbReference type="ARBA" id="ARBA00022676"/>
    </source>
</evidence>
<feature type="transmembrane region" description="Helical" evidence="8">
    <location>
        <begin position="249"/>
        <end position="271"/>
    </location>
</feature>
<feature type="transmembrane region" description="Helical" evidence="8">
    <location>
        <begin position="277"/>
        <end position="296"/>
    </location>
</feature>
<evidence type="ECO:0000313" key="10">
    <source>
        <dbReference type="Proteomes" id="UP000825679"/>
    </source>
</evidence>
<feature type="transmembrane region" description="Helical" evidence="8">
    <location>
        <begin position="78"/>
        <end position="95"/>
    </location>
</feature>
<evidence type="ECO:0000256" key="6">
    <source>
        <dbReference type="ARBA" id="ARBA00022989"/>
    </source>
</evidence>
<feature type="transmembrane region" description="Helical" evidence="8">
    <location>
        <begin position="215"/>
        <end position="237"/>
    </location>
</feature>
<dbReference type="InterPro" id="IPR050297">
    <property type="entry name" value="LipidA_mod_glycosyltrf_83"/>
</dbReference>
<feature type="transmembrane region" description="Helical" evidence="8">
    <location>
        <begin position="101"/>
        <end position="119"/>
    </location>
</feature>
<keyword evidence="5 8" id="KW-0812">Transmembrane</keyword>
<evidence type="ECO:0000256" key="4">
    <source>
        <dbReference type="ARBA" id="ARBA00022679"/>
    </source>
</evidence>
<keyword evidence="10" id="KW-1185">Reference proteome</keyword>
<evidence type="ECO:0000256" key="7">
    <source>
        <dbReference type="ARBA" id="ARBA00023136"/>
    </source>
</evidence>